<feature type="compositionally biased region" description="Basic and acidic residues" evidence="1">
    <location>
        <begin position="21"/>
        <end position="31"/>
    </location>
</feature>
<dbReference type="AlphaFoldDB" id="A0A3P7LST6"/>
<evidence type="ECO:0000313" key="3">
    <source>
        <dbReference type="Proteomes" id="UP000281553"/>
    </source>
</evidence>
<feature type="compositionally biased region" description="Polar residues" evidence="1">
    <location>
        <begin position="1"/>
        <end position="15"/>
    </location>
</feature>
<proteinExistence type="predicted"/>
<feature type="compositionally biased region" description="Basic and acidic residues" evidence="1">
    <location>
        <begin position="71"/>
        <end position="102"/>
    </location>
</feature>
<protein>
    <submittedName>
        <fullName evidence="2">Uncharacterized protein</fullName>
    </submittedName>
</protein>
<reference evidence="2 3" key="1">
    <citation type="submission" date="2018-11" db="EMBL/GenBank/DDBJ databases">
        <authorList>
            <consortium name="Pathogen Informatics"/>
        </authorList>
    </citation>
    <scope>NUCLEOTIDE SEQUENCE [LARGE SCALE GENOMIC DNA]</scope>
</reference>
<sequence length="102" mass="10961">MLQQTALLNRLTTEMQAMKETSSDSEIKENKAPLSPSAEAESPSKDSSPNPTGAVQSAQTSGPVFLWEIGNAKDADAPAEPDEGKKRQEKEKMVEELGCKPS</sequence>
<feature type="compositionally biased region" description="Low complexity" evidence="1">
    <location>
        <begin position="32"/>
        <end position="49"/>
    </location>
</feature>
<keyword evidence="3" id="KW-1185">Reference proteome</keyword>
<gene>
    <name evidence="2" type="ORF">DILT_LOCUS12081</name>
</gene>
<name>A0A3P7LST6_DIBLA</name>
<feature type="region of interest" description="Disordered" evidence="1">
    <location>
        <begin position="1"/>
        <end position="102"/>
    </location>
</feature>
<accession>A0A3P7LST6</accession>
<organism evidence="2 3">
    <name type="scientific">Dibothriocephalus latus</name>
    <name type="common">Fish tapeworm</name>
    <name type="synonym">Diphyllobothrium latum</name>
    <dbReference type="NCBI Taxonomy" id="60516"/>
    <lineage>
        <taxon>Eukaryota</taxon>
        <taxon>Metazoa</taxon>
        <taxon>Spiralia</taxon>
        <taxon>Lophotrochozoa</taxon>
        <taxon>Platyhelminthes</taxon>
        <taxon>Cestoda</taxon>
        <taxon>Eucestoda</taxon>
        <taxon>Diphyllobothriidea</taxon>
        <taxon>Diphyllobothriidae</taxon>
        <taxon>Dibothriocephalus</taxon>
    </lineage>
</organism>
<feature type="compositionally biased region" description="Polar residues" evidence="1">
    <location>
        <begin position="50"/>
        <end position="62"/>
    </location>
</feature>
<dbReference type="Proteomes" id="UP000281553">
    <property type="component" value="Unassembled WGS sequence"/>
</dbReference>
<evidence type="ECO:0000313" key="2">
    <source>
        <dbReference type="EMBL" id="VDN16250.1"/>
    </source>
</evidence>
<evidence type="ECO:0000256" key="1">
    <source>
        <dbReference type="SAM" id="MobiDB-lite"/>
    </source>
</evidence>
<dbReference type="EMBL" id="UYRU01065184">
    <property type="protein sequence ID" value="VDN16250.1"/>
    <property type="molecule type" value="Genomic_DNA"/>
</dbReference>